<comment type="caution">
    <text evidence="8">The sequence shown here is derived from an EMBL/GenBank/DDBJ whole genome shotgun (WGS) entry which is preliminary data.</text>
</comment>
<evidence type="ECO:0000256" key="5">
    <source>
        <dbReference type="SAM" id="MobiDB-lite"/>
    </source>
</evidence>
<feature type="transmembrane region" description="Helical" evidence="6">
    <location>
        <begin position="282"/>
        <end position="306"/>
    </location>
</feature>
<feature type="transmembrane region" description="Helical" evidence="6">
    <location>
        <begin position="20"/>
        <end position="44"/>
    </location>
</feature>
<evidence type="ECO:0000313" key="8">
    <source>
        <dbReference type="EMBL" id="KAK1925993.1"/>
    </source>
</evidence>
<proteinExistence type="predicted"/>
<feature type="transmembrane region" description="Helical" evidence="6">
    <location>
        <begin position="110"/>
        <end position="133"/>
    </location>
</feature>
<evidence type="ECO:0000256" key="6">
    <source>
        <dbReference type="SAM" id="Phobius"/>
    </source>
</evidence>
<evidence type="ECO:0000256" key="1">
    <source>
        <dbReference type="ARBA" id="ARBA00004141"/>
    </source>
</evidence>
<protein>
    <submittedName>
        <fullName evidence="8">MFS transporter</fullName>
    </submittedName>
</protein>
<dbReference type="Gene3D" id="1.20.1250.20">
    <property type="entry name" value="MFS general substrate transporter like domains"/>
    <property type="match status" value="1"/>
</dbReference>
<dbReference type="EMBL" id="JAODAN010000002">
    <property type="protein sequence ID" value="KAK1925993.1"/>
    <property type="molecule type" value="Genomic_DNA"/>
</dbReference>
<organism evidence="8 9">
    <name type="scientific">Papiliotrema laurentii</name>
    <name type="common">Cryptococcus laurentii</name>
    <dbReference type="NCBI Taxonomy" id="5418"/>
    <lineage>
        <taxon>Eukaryota</taxon>
        <taxon>Fungi</taxon>
        <taxon>Dikarya</taxon>
        <taxon>Basidiomycota</taxon>
        <taxon>Agaricomycotina</taxon>
        <taxon>Tremellomycetes</taxon>
        <taxon>Tremellales</taxon>
        <taxon>Rhynchogastremaceae</taxon>
        <taxon>Papiliotrema</taxon>
    </lineage>
</organism>
<feature type="transmembrane region" description="Helical" evidence="6">
    <location>
        <begin position="56"/>
        <end position="74"/>
    </location>
</feature>
<keyword evidence="4 6" id="KW-0472">Membrane</keyword>
<gene>
    <name evidence="8" type="ORF">DB88DRAFT_480341</name>
</gene>
<feature type="transmembrane region" description="Helical" evidence="6">
    <location>
        <begin position="346"/>
        <end position="362"/>
    </location>
</feature>
<evidence type="ECO:0000256" key="2">
    <source>
        <dbReference type="ARBA" id="ARBA00022692"/>
    </source>
</evidence>
<evidence type="ECO:0000313" key="9">
    <source>
        <dbReference type="Proteomes" id="UP001182556"/>
    </source>
</evidence>
<feature type="transmembrane region" description="Helical" evidence="6">
    <location>
        <begin position="213"/>
        <end position="231"/>
    </location>
</feature>
<dbReference type="AlphaFoldDB" id="A0AAD9FTT5"/>
<keyword evidence="3 6" id="KW-1133">Transmembrane helix</keyword>
<dbReference type="PANTHER" id="PTHR23501:SF78">
    <property type="entry name" value="MAJOR FACILITATOR SUPERFAMILY (MFS) PROFILE DOMAIN-CONTAINING PROTEIN-RELATED"/>
    <property type="match status" value="1"/>
</dbReference>
<keyword evidence="9" id="KW-1185">Reference proteome</keyword>
<accession>A0AAD9FTT5</accession>
<dbReference type="InterPro" id="IPR011701">
    <property type="entry name" value="MFS"/>
</dbReference>
<dbReference type="PANTHER" id="PTHR23501">
    <property type="entry name" value="MAJOR FACILITATOR SUPERFAMILY"/>
    <property type="match status" value="1"/>
</dbReference>
<evidence type="ECO:0000259" key="7">
    <source>
        <dbReference type="PROSITE" id="PS50850"/>
    </source>
</evidence>
<sequence length="547" mass="58179">MGREVIPQDQSVSLPRAKLLILIFGLQTALLISFVDSTSVSTILPIIGKELDAAESITWAGTAFLVANTSFQIITSRLSDCFGRKIILLGSLFFFGFGGLLAGFAKNKVWLYSARAVAGIGGGGINSLTMIILSDVVTVRERGKYLSLLGIGIASGSAAGPFLGAILAEKVRWSWAFWIISPLAAVTMLLIQFTVPQKALEGDIKQKMKHMDWLGGFLSLTMTVCLLVPLSGGGSTFAWGSPVVIALFVVGGCALLAFIFVEGKVASLPLFPGRILKNRNTCLLIVQTWLVGMVFYGGIFFTPLYFQNILGVSPILSAALLLPLVISQVLTTTISGFIVKYTNRTWASFFVGFAVWLAGQGAQLCFDQWTSRSVIIGVLLLQGLGIGATIQSTLVLAQASGPPADRAAVTGVRNFARTSGGAVGLAVGNTILQNIFAKNLPTDLSAGLRQSLLSTFEIPTSLDAQTTASIRAAYMTGLRDVFIFFIPVVGICLVMCAFIKDLPLDSPKPILPKHSGDSLPMENHSTSQIAQDQGSETSLSGRKSDIP</sequence>
<dbReference type="InterPro" id="IPR005829">
    <property type="entry name" value="Sugar_transporter_CS"/>
</dbReference>
<keyword evidence="2 6" id="KW-0812">Transmembrane</keyword>
<dbReference type="GO" id="GO:0005886">
    <property type="term" value="C:plasma membrane"/>
    <property type="evidence" value="ECO:0007669"/>
    <property type="project" value="TreeGrafter"/>
</dbReference>
<dbReference type="PRINTS" id="PR01036">
    <property type="entry name" value="TCRTETB"/>
</dbReference>
<evidence type="ECO:0000256" key="4">
    <source>
        <dbReference type="ARBA" id="ARBA00023136"/>
    </source>
</evidence>
<reference evidence="8" key="1">
    <citation type="submission" date="2023-02" db="EMBL/GenBank/DDBJ databases">
        <title>Identification and recombinant expression of a fungal hydrolase from Papiliotrema laurentii that hydrolyzes apple cutin and clears colloidal polyester polyurethane.</title>
        <authorList>
            <consortium name="DOE Joint Genome Institute"/>
            <person name="Roman V.A."/>
            <person name="Bojanowski C."/>
            <person name="Crable B.R."/>
            <person name="Wagner D.N."/>
            <person name="Hung C.S."/>
            <person name="Nadeau L.J."/>
            <person name="Schratz L."/>
            <person name="Haridas S."/>
            <person name="Pangilinan J."/>
            <person name="Lipzen A."/>
            <person name="Na H."/>
            <person name="Yan M."/>
            <person name="Ng V."/>
            <person name="Grigoriev I.V."/>
            <person name="Spatafora J.W."/>
            <person name="Barlow D."/>
            <person name="Biffinger J."/>
            <person name="Kelley-Loughnane N."/>
            <person name="Varaljay V.A."/>
            <person name="Crookes-Goodson W.J."/>
        </authorList>
    </citation>
    <scope>NUCLEOTIDE SEQUENCE</scope>
    <source>
        <strain evidence="8">5307AH</strain>
    </source>
</reference>
<dbReference type="Gene3D" id="1.20.1720.10">
    <property type="entry name" value="Multidrug resistance protein D"/>
    <property type="match status" value="1"/>
</dbReference>
<feature type="transmembrane region" description="Helical" evidence="6">
    <location>
        <begin position="481"/>
        <end position="500"/>
    </location>
</feature>
<feature type="domain" description="Major facilitator superfamily (MFS) profile" evidence="7">
    <location>
        <begin position="22"/>
        <end position="504"/>
    </location>
</feature>
<feature type="transmembrane region" description="Helical" evidence="6">
    <location>
        <begin position="374"/>
        <end position="397"/>
    </location>
</feature>
<feature type="compositionally biased region" description="Polar residues" evidence="5">
    <location>
        <begin position="523"/>
        <end position="541"/>
    </location>
</feature>
<name>A0AAD9FTT5_PAPLA</name>
<evidence type="ECO:0000256" key="3">
    <source>
        <dbReference type="ARBA" id="ARBA00022989"/>
    </source>
</evidence>
<feature type="transmembrane region" description="Helical" evidence="6">
    <location>
        <begin position="86"/>
        <end position="104"/>
    </location>
</feature>
<feature type="transmembrane region" description="Helical" evidence="6">
    <location>
        <begin position="173"/>
        <end position="193"/>
    </location>
</feature>
<feature type="transmembrane region" description="Helical" evidence="6">
    <location>
        <begin position="145"/>
        <end position="167"/>
    </location>
</feature>
<comment type="subcellular location">
    <subcellularLocation>
        <location evidence="1">Membrane</location>
        <topology evidence="1">Multi-pass membrane protein</topology>
    </subcellularLocation>
</comment>
<dbReference type="InterPro" id="IPR036259">
    <property type="entry name" value="MFS_trans_sf"/>
</dbReference>
<dbReference type="InterPro" id="IPR020846">
    <property type="entry name" value="MFS_dom"/>
</dbReference>
<feature type="region of interest" description="Disordered" evidence="5">
    <location>
        <begin position="511"/>
        <end position="547"/>
    </location>
</feature>
<dbReference type="SUPFAM" id="SSF103473">
    <property type="entry name" value="MFS general substrate transporter"/>
    <property type="match status" value="1"/>
</dbReference>
<feature type="transmembrane region" description="Helical" evidence="6">
    <location>
        <begin position="318"/>
        <end position="339"/>
    </location>
</feature>
<dbReference type="Pfam" id="PF07690">
    <property type="entry name" value="MFS_1"/>
    <property type="match status" value="1"/>
</dbReference>
<dbReference type="GO" id="GO:0022857">
    <property type="term" value="F:transmembrane transporter activity"/>
    <property type="evidence" value="ECO:0007669"/>
    <property type="project" value="InterPro"/>
</dbReference>
<feature type="transmembrane region" description="Helical" evidence="6">
    <location>
        <begin position="237"/>
        <end position="261"/>
    </location>
</feature>
<dbReference type="PROSITE" id="PS00216">
    <property type="entry name" value="SUGAR_TRANSPORT_1"/>
    <property type="match status" value="1"/>
</dbReference>
<dbReference type="Proteomes" id="UP001182556">
    <property type="component" value="Unassembled WGS sequence"/>
</dbReference>
<dbReference type="PROSITE" id="PS50850">
    <property type="entry name" value="MFS"/>
    <property type="match status" value="1"/>
</dbReference>